<comment type="cofactor">
    <cofactor evidence="1">
        <name>Zn(2+)</name>
        <dbReference type="ChEBI" id="CHEBI:29105"/>
    </cofactor>
</comment>
<evidence type="ECO:0000256" key="9">
    <source>
        <dbReference type="ARBA" id="ARBA00022833"/>
    </source>
</evidence>
<feature type="transmembrane region" description="Helical" evidence="15">
    <location>
        <begin position="25"/>
        <end position="43"/>
    </location>
</feature>
<keyword evidence="6" id="KW-0479">Metal-binding</keyword>
<proteinExistence type="inferred from homology"/>
<keyword evidence="9" id="KW-0862">Zinc</keyword>
<keyword evidence="5 15" id="KW-0812">Transmembrane</keyword>
<dbReference type="GO" id="GO:0008235">
    <property type="term" value="F:metalloexopeptidase activity"/>
    <property type="evidence" value="ECO:0007669"/>
    <property type="project" value="InterPro"/>
</dbReference>
<keyword evidence="4" id="KW-0645">Protease</keyword>
<dbReference type="GeneID" id="106114018"/>
<evidence type="ECO:0000256" key="6">
    <source>
        <dbReference type="ARBA" id="ARBA00022723"/>
    </source>
</evidence>
<dbReference type="AlphaFoldDB" id="A0AAJ6Z060"/>
<sequence>MISQAMEERVEGAEKALRGAVSARWAMAAVASTALLLLLAAAAERRLPAPRRAPPNADAFDGYRAHAHLVNLTSIGARVAGSYENEVVAVRWAVQALRQVAAHASPHNSLEIDVHSASGAFPLTFLDGMNNVYRDVQSVVARARGRGGETSRARRPSRTALLLNCHYDTVPGSPGASDDGAGCAVALEALRALVAAPRPLRHDLVLLLNGAEENILQASHAFITTHKWARDVRAFVNIEACGAGGREVLFQAGPHDPWMLEVYAGAVPHPFASSLAQELFQSGLIPADTDFRIFRDFGGLSGMDLAWSSNGYVYHTRLDTAARVPLAALQRTGDNVLALLQGLLARPELAREPERAAAAPVFFDVLGVAAVAVRAPAALLAAVGALALLLLRLHLTAVHARAQRTSRPLHAHPPPKCRVANVVSEPRFDLTVYMKRGEWARVVCGAGAAVGAGLAGGLGASAAMGALLHELGARLAFYSRPWLLVPLYALPAVCGCWGSARWTWARAVGARGAAVRGWWRARACGEAVCAWGGLALAACAVACGAAADVCASALRVGGGRRALLWAAGAALPAAHTAYLALASLNMFVPIMGRAGTPPIPTDVLMALLVALLTLSTLSWALPLAVAAPDLNKLVPIAHSLCGKETSDRSSVALERESDRRSGRIQINDCAVSLLFPRWHCPNAWGAACVAAAGAALAVSGGARAAYSAERPQRVLLFHTRRTDHARAPPSVEHFFWIPEIDANTPHSLVGYVEGVESARASGATDEAECARWVYCGAPYYLPVRRLIARGHSLPAREPPRTRLQAAARRQRLNATISALHLDIRGPQHVVVVVAPAAGARLAWTSALSGPLEGPRWGLRRTYFLSVHHARAPAHMHLELHIQHEGVGEEGEEEKEVAQLSVAGHSLFGEDALSEEHQRLLARLPPWTAPFGWGVDLHLFAL</sequence>
<evidence type="ECO:0000259" key="16">
    <source>
        <dbReference type="Pfam" id="PF04389"/>
    </source>
</evidence>
<dbReference type="InterPro" id="IPR053973">
    <property type="entry name" value="ERMP1-like_C"/>
</dbReference>
<feature type="transmembrane region" description="Helical" evidence="15">
    <location>
        <begin position="379"/>
        <end position="398"/>
    </location>
</feature>
<evidence type="ECO:0000256" key="5">
    <source>
        <dbReference type="ARBA" id="ARBA00022692"/>
    </source>
</evidence>
<evidence type="ECO:0000313" key="18">
    <source>
        <dbReference type="RefSeq" id="XP_013162532.1"/>
    </source>
</evidence>
<keyword evidence="11" id="KW-0482">Metalloprotease</keyword>
<dbReference type="GO" id="GO:0006508">
    <property type="term" value="P:proteolysis"/>
    <property type="evidence" value="ECO:0007669"/>
    <property type="project" value="UniProtKB-KW"/>
</dbReference>
<dbReference type="GO" id="GO:0005789">
    <property type="term" value="C:endoplasmic reticulum membrane"/>
    <property type="evidence" value="ECO:0007669"/>
    <property type="project" value="UniProtKB-SubCell"/>
</dbReference>
<dbReference type="GO" id="GO:0046872">
    <property type="term" value="F:metal ion binding"/>
    <property type="evidence" value="ECO:0007669"/>
    <property type="project" value="UniProtKB-KW"/>
</dbReference>
<keyword evidence="7" id="KW-0378">Hydrolase</keyword>
<reference evidence="18" key="1">
    <citation type="submission" date="2025-08" db="UniProtKB">
        <authorList>
            <consortium name="RefSeq"/>
        </authorList>
    </citation>
    <scope>IDENTIFICATION</scope>
</reference>
<evidence type="ECO:0000256" key="11">
    <source>
        <dbReference type="ARBA" id="ARBA00023049"/>
    </source>
</evidence>
<keyword evidence="13" id="KW-0325">Glycoprotein</keyword>
<evidence type="ECO:0000256" key="7">
    <source>
        <dbReference type="ARBA" id="ARBA00022801"/>
    </source>
</evidence>
<dbReference type="FunFam" id="3.40.630.10:FF:000008">
    <property type="entry name" value="Endoplasmic reticulum metallopeptidase 1"/>
    <property type="match status" value="1"/>
</dbReference>
<feature type="domain" description="Peptidase M28" evidence="16">
    <location>
        <begin position="158"/>
        <end position="339"/>
    </location>
</feature>
<dbReference type="Gene3D" id="3.40.630.10">
    <property type="entry name" value="Zn peptidases"/>
    <property type="match status" value="1"/>
</dbReference>
<dbReference type="PANTHER" id="PTHR12147:SF22">
    <property type="entry name" value="ENDOPLASMIC RETICULUM METALLOPEPTIDASE 1"/>
    <property type="match status" value="1"/>
</dbReference>
<name>A0AAJ6Z060_PAPXU</name>
<dbReference type="InterPro" id="IPR007484">
    <property type="entry name" value="Peptidase_M28"/>
</dbReference>
<evidence type="ECO:0000256" key="2">
    <source>
        <dbReference type="ARBA" id="ARBA00004477"/>
    </source>
</evidence>
<evidence type="ECO:0000256" key="12">
    <source>
        <dbReference type="ARBA" id="ARBA00023136"/>
    </source>
</evidence>
<evidence type="ECO:0000259" key="17">
    <source>
        <dbReference type="Pfam" id="PF22248"/>
    </source>
</evidence>
<evidence type="ECO:0000256" key="10">
    <source>
        <dbReference type="ARBA" id="ARBA00022989"/>
    </source>
</evidence>
<organism evidence="18">
    <name type="scientific">Papilio xuthus</name>
    <name type="common">Asian swallowtail butterfly</name>
    <dbReference type="NCBI Taxonomy" id="66420"/>
    <lineage>
        <taxon>Eukaryota</taxon>
        <taxon>Metazoa</taxon>
        <taxon>Ecdysozoa</taxon>
        <taxon>Arthropoda</taxon>
        <taxon>Hexapoda</taxon>
        <taxon>Insecta</taxon>
        <taxon>Pterygota</taxon>
        <taxon>Neoptera</taxon>
        <taxon>Endopterygota</taxon>
        <taxon>Lepidoptera</taxon>
        <taxon>Glossata</taxon>
        <taxon>Ditrysia</taxon>
        <taxon>Papilionoidea</taxon>
        <taxon>Papilionidae</taxon>
        <taxon>Papilioninae</taxon>
        <taxon>Papilio</taxon>
    </lineage>
</organism>
<evidence type="ECO:0000256" key="15">
    <source>
        <dbReference type="SAM" id="Phobius"/>
    </source>
</evidence>
<keyword evidence="8" id="KW-0256">Endoplasmic reticulum</keyword>
<dbReference type="InterPro" id="IPR048024">
    <property type="entry name" value="Fxna-like_M28_dom"/>
</dbReference>
<gene>
    <name evidence="18" type="primary">LOC106114018</name>
</gene>
<dbReference type="RefSeq" id="XP_013162532.1">
    <property type="nucleotide sequence ID" value="XM_013307078.1"/>
</dbReference>
<evidence type="ECO:0000256" key="8">
    <source>
        <dbReference type="ARBA" id="ARBA00022824"/>
    </source>
</evidence>
<evidence type="ECO:0000256" key="4">
    <source>
        <dbReference type="ARBA" id="ARBA00022670"/>
    </source>
</evidence>
<evidence type="ECO:0000256" key="3">
    <source>
        <dbReference type="ARBA" id="ARBA00010918"/>
    </source>
</evidence>
<dbReference type="Proteomes" id="UP000694872">
    <property type="component" value="Unplaced"/>
</dbReference>
<accession>A0AAJ6Z060</accession>
<keyword evidence="12 15" id="KW-0472">Membrane</keyword>
<protein>
    <recommendedName>
        <fullName evidence="14">FXNA-like protease</fullName>
    </recommendedName>
</protein>
<feature type="transmembrane region" description="Helical" evidence="15">
    <location>
        <begin position="525"/>
        <end position="547"/>
    </location>
</feature>
<dbReference type="CDD" id="cd03875">
    <property type="entry name" value="M28_Fxna_like"/>
    <property type="match status" value="1"/>
</dbReference>
<dbReference type="Pfam" id="PF04389">
    <property type="entry name" value="Peptidase_M28"/>
    <property type="match status" value="1"/>
</dbReference>
<comment type="subcellular location">
    <subcellularLocation>
        <location evidence="2">Endoplasmic reticulum membrane</location>
        <topology evidence="2">Multi-pass membrane protein</topology>
    </subcellularLocation>
</comment>
<comment type="similarity">
    <text evidence="3">Belongs to the peptidase M28 family.</text>
</comment>
<dbReference type="SUPFAM" id="SSF53187">
    <property type="entry name" value="Zn-dependent exopeptidases"/>
    <property type="match status" value="1"/>
</dbReference>
<feature type="transmembrane region" description="Helical" evidence="15">
    <location>
        <begin position="603"/>
        <end position="625"/>
    </location>
</feature>
<dbReference type="PANTHER" id="PTHR12147">
    <property type="entry name" value="METALLOPEPTIDASE M28 FAMILY MEMBER"/>
    <property type="match status" value="1"/>
</dbReference>
<feature type="transmembrane region" description="Helical" evidence="15">
    <location>
        <begin position="483"/>
        <end position="504"/>
    </location>
</feature>
<dbReference type="InterPro" id="IPR045175">
    <property type="entry name" value="M28_fam"/>
</dbReference>
<evidence type="ECO:0000256" key="13">
    <source>
        <dbReference type="ARBA" id="ARBA00023180"/>
    </source>
</evidence>
<dbReference type="KEGG" id="pxu:106114018"/>
<evidence type="ECO:0000256" key="1">
    <source>
        <dbReference type="ARBA" id="ARBA00001947"/>
    </source>
</evidence>
<feature type="transmembrane region" description="Helical" evidence="15">
    <location>
        <begin position="442"/>
        <end position="463"/>
    </location>
</feature>
<dbReference type="Pfam" id="PF22248">
    <property type="entry name" value="ERMP1_C"/>
    <property type="match status" value="1"/>
</dbReference>
<feature type="domain" description="Endoplasmic reticulum metallopeptidase 1-like C-terminal" evidence="17">
    <location>
        <begin position="710"/>
        <end position="937"/>
    </location>
</feature>
<evidence type="ECO:0000256" key="14">
    <source>
        <dbReference type="ARBA" id="ARBA00078796"/>
    </source>
</evidence>
<keyword evidence="10 15" id="KW-1133">Transmembrane helix</keyword>
<feature type="transmembrane region" description="Helical" evidence="15">
    <location>
        <begin position="562"/>
        <end position="582"/>
    </location>
</feature>